<evidence type="ECO:0000313" key="3">
    <source>
        <dbReference type="Proteomes" id="UP000504636"/>
    </source>
</evidence>
<reference evidence="2 4" key="1">
    <citation type="journal article" date="2020" name="Stud. Mycol.">
        <title>101 Dothideomycetes genomes: a test case for predicting lifestyles and emergence of pathogens.</title>
        <authorList>
            <person name="Haridas S."/>
            <person name="Albert R."/>
            <person name="Binder M."/>
            <person name="Bloem J."/>
            <person name="Labutti K."/>
            <person name="Salamov A."/>
            <person name="Andreopoulos B."/>
            <person name="Baker S."/>
            <person name="Barry K."/>
            <person name="Bills G."/>
            <person name="Bluhm B."/>
            <person name="Cannon C."/>
            <person name="Castanera R."/>
            <person name="Culley D."/>
            <person name="Daum C."/>
            <person name="Ezra D."/>
            <person name="Gonzalez J."/>
            <person name="Henrissat B."/>
            <person name="Kuo A."/>
            <person name="Liang C."/>
            <person name="Lipzen A."/>
            <person name="Lutzoni F."/>
            <person name="Magnuson J."/>
            <person name="Mondo S."/>
            <person name="Nolan M."/>
            <person name="Ohm R."/>
            <person name="Pangilinan J."/>
            <person name="Park H.-J."/>
            <person name="Ramirez L."/>
            <person name="Alfaro M."/>
            <person name="Sun H."/>
            <person name="Tritt A."/>
            <person name="Yoshinaga Y."/>
            <person name="Zwiers L.-H."/>
            <person name="Turgeon B."/>
            <person name="Goodwin S."/>
            <person name="Spatafora J."/>
            <person name="Crous P."/>
            <person name="Grigoriev I."/>
        </authorList>
    </citation>
    <scope>NUCLEOTIDE SEQUENCE</scope>
    <source>
        <strain evidence="2 4">CBS 304.34</strain>
    </source>
</reference>
<accession>A0A6A6Y398</accession>
<reference evidence="4" key="3">
    <citation type="submission" date="2025-04" db="UniProtKB">
        <authorList>
            <consortium name="RefSeq"/>
        </authorList>
    </citation>
    <scope>IDENTIFICATION</scope>
    <source>
        <strain evidence="4">CBS 304.34</strain>
    </source>
</reference>
<dbReference type="OrthoDB" id="3912456at2759"/>
<feature type="compositionally biased region" description="Polar residues" evidence="1">
    <location>
        <begin position="71"/>
        <end position="82"/>
    </location>
</feature>
<sequence>MCYLNITIHNGCGHRAPSVSDPYTLCNEALARLAEATGNIADSMPPPPPPKPKRTSTSISGRFTSLKALGRTSSTNSTLSQRSVSDSVTSPISSSFAWKASPSSAIAARCETPEVRERVNAGMDVCEECRRWVEEMRFLVKRYDSSGSVKGCKAFDEFLRNRENGHHYY</sequence>
<organism evidence="2">
    <name type="scientific">Mytilinidion resinicola</name>
    <dbReference type="NCBI Taxonomy" id="574789"/>
    <lineage>
        <taxon>Eukaryota</taxon>
        <taxon>Fungi</taxon>
        <taxon>Dikarya</taxon>
        <taxon>Ascomycota</taxon>
        <taxon>Pezizomycotina</taxon>
        <taxon>Dothideomycetes</taxon>
        <taxon>Pleosporomycetidae</taxon>
        <taxon>Mytilinidiales</taxon>
        <taxon>Mytilinidiaceae</taxon>
        <taxon>Mytilinidion</taxon>
    </lineage>
</organism>
<dbReference type="AlphaFoldDB" id="A0A6A6Y398"/>
<dbReference type="RefSeq" id="XP_033570104.1">
    <property type="nucleotide sequence ID" value="XM_033721252.1"/>
</dbReference>
<protein>
    <submittedName>
        <fullName evidence="2 4">Uncharacterized protein</fullName>
    </submittedName>
</protein>
<name>A0A6A6Y398_9PEZI</name>
<reference evidence="4" key="2">
    <citation type="submission" date="2020-04" db="EMBL/GenBank/DDBJ databases">
        <authorList>
            <consortium name="NCBI Genome Project"/>
        </authorList>
    </citation>
    <scope>NUCLEOTIDE SEQUENCE</scope>
    <source>
        <strain evidence="4">CBS 304.34</strain>
    </source>
</reference>
<dbReference type="EMBL" id="MU003719">
    <property type="protein sequence ID" value="KAF2803140.1"/>
    <property type="molecule type" value="Genomic_DNA"/>
</dbReference>
<evidence type="ECO:0000313" key="2">
    <source>
        <dbReference type="EMBL" id="KAF2803140.1"/>
    </source>
</evidence>
<dbReference type="GeneID" id="54462145"/>
<dbReference type="Proteomes" id="UP000504636">
    <property type="component" value="Unplaced"/>
</dbReference>
<evidence type="ECO:0000256" key="1">
    <source>
        <dbReference type="SAM" id="MobiDB-lite"/>
    </source>
</evidence>
<evidence type="ECO:0000313" key="4">
    <source>
        <dbReference type="RefSeq" id="XP_033570104.1"/>
    </source>
</evidence>
<proteinExistence type="predicted"/>
<feature type="region of interest" description="Disordered" evidence="1">
    <location>
        <begin position="39"/>
        <end position="58"/>
    </location>
</feature>
<feature type="region of interest" description="Disordered" evidence="1">
    <location>
        <begin position="68"/>
        <end position="89"/>
    </location>
</feature>
<gene>
    <name evidence="2 4" type="ORF">BDZ99DRAFT_468481</name>
</gene>
<keyword evidence="3" id="KW-1185">Reference proteome</keyword>